<dbReference type="SUPFAM" id="SSF55298">
    <property type="entry name" value="YjgF-like"/>
    <property type="match status" value="1"/>
</dbReference>
<dbReference type="GO" id="GO:0019239">
    <property type="term" value="F:deaminase activity"/>
    <property type="evidence" value="ECO:0007669"/>
    <property type="project" value="TreeGrafter"/>
</dbReference>
<dbReference type="InterPro" id="IPR006175">
    <property type="entry name" value="YjgF/YER057c/UK114"/>
</dbReference>
<dbReference type="PANTHER" id="PTHR11803">
    <property type="entry name" value="2-IMINOBUTANOATE/2-IMINOPROPANOATE DEAMINASE RIDA"/>
    <property type="match status" value="1"/>
</dbReference>
<dbReference type="AlphaFoldDB" id="A0A0K6ILZ3"/>
<dbReference type="CDD" id="cd00448">
    <property type="entry name" value="YjgF_YER057c_UK114_family"/>
    <property type="match status" value="1"/>
</dbReference>
<dbReference type="InterPro" id="IPR035959">
    <property type="entry name" value="RutC-like_sf"/>
</dbReference>
<organism evidence="1 2">
    <name type="scientific">Marinomonas fungiae</name>
    <dbReference type="NCBI Taxonomy" id="1137284"/>
    <lineage>
        <taxon>Bacteria</taxon>
        <taxon>Pseudomonadati</taxon>
        <taxon>Pseudomonadota</taxon>
        <taxon>Gammaproteobacteria</taxon>
        <taxon>Oceanospirillales</taxon>
        <taxon>Oceanospirillaceae</taxon>
        <taxon>Marinomonas</taxon>
    </lineage>
</organism>
<dbReference type="Pfam" id="PF01042">
    <property type="entry name" value="Ribonuc_L-PSP"/>
    <property type="match status" value="1"/>
</dbReference>
<dbReference type="STRING" id="1137284.GCA_001418205_01994"/>
<protein>
    <submittedName>
        <fullName evidence="1">Enamine deaminase RidA, house cleaning of reactive enamine intermediates, YjgF/YER057c/UK114 family</fullName>
    </submittedName>
</protein>
<reference evidence="2" key="1">
    <citation type="submission" date="2015-08" db="EMBL/GenBank/DDBJ databases">
        <authorList>
            <person name="Varghese N."/>
        </authorList>
    </citation>
    <scope>NUCLEOTIDE SEQUENCE [LARGE SCALE GENOMIC DNA]</scope>
    <source>
        <strain evidence="2">JCM 18476</strain>
    </source>
</reference>
<dbReference type="EMBL" id="CYHG01000005">
    <property type="protein sequence ID" value="CUB04130.1"/>
    <property type="molecule type" value="Genomic_DNA"/>
</dbReference>
<name>A0A0K6ILZ3_9GAMM</name>
<sequence>MPHLSPAIKTGSLLFLSGQLAFNSNGKIHGDIEEQTALILAHQFKALAEYELGPENVVKAGVWITERNNFQKFDAAFARAFGDHLPTRSTVISQLALEDALVEIDLVASFEPLTR</sequence>
<dbReference type="OrthoDB" id="583118at2"/>
<evidence type="ECO:0000313" key="1">
    <source>
        <dbReference type="EMBL" id="CUB04130.1"/>
    </source>
</evidence>
<proteinExistence type="predicted"/>
<accession>A0A0K6ILZ3</accession>
<dbReference type="Proteomes" id="UP000182769">
    <property type="component" value="Unassembled WGS sequence"/>
</dbReference>
<dbReference type="Gene3D" id="3.30.1330.40">
    <property type="entry name" value="RutC-like"/>
    <property type="match status" value="1"/>
</dbReference>
<dbReference type="RefSeq" id="WP_055463078.1">
    <property type="nucleotide sequence ID" value="NZ_CYHG01000005.1"/>
</dbReference>
<dbReference type="GO" id="GO:0005829">
    <property type="term" value="C:cytosol"/>
    <property type="evidence" value="ECO:0007669"/>
    <property type="project" value="TreeGrafter"/>
</dbReference>
<dbReference type="PANTHER" id="PTHR11803:SF39">
    <property type="entry name" value="2-IMINOBUTANOATE_2-IMINOPROPANOATE DEAMINASE"/>
    <property type="match status" value="1"/>
</dbReference>
<evidence type="ECO:0000313" key="2">
    <source>
        <dbReference type="Proteomes" id="UP000182769"/>
    </source>
</evidence>
<keyword evidence="2" id="KW-1185">Reference proteome</keyword>
<gene>
    <name evidence="1" type="ORF">Ga0061065_105226</name>
</gene>